<organism evidence="1 2">
    <name type="scientific">Aerococcus sanguinicola</name>
    <dbReference type="NCBI Taxonomy" id="119206"/>
    <lineage>
        <taxon>Bacteria</taxon>
        <taxon>Bacillati</taxon>
        <taxon>Bacillota</taxon>
        <taxon>Bacilli</taxon>
        <taxon>Lactobacillales</taxon>
        <taxon>Aerococcaceae</taxon>
        <taxon>Aerococcus</taxon>
    </lineage>
</organism>
<keyword evidence="2" id="KW-1185">Reference proteome</keyword>
<sequence length="83" mass="9859">MKAEKWNIVTKEYEPYELPEGRCSVYEDDMNRRVVCAQCGQRMLYGESYCSKEIHTSVGFGYAVCDLCYRLEWQRIQVDIENM</sequence>
<dbReference type="EMBL" id="CP014160">
    <property type="protein sequence ID" value="AMB93270.1"/>
    <property type="molecule type" value="Genomic_DNA"/>
</dbReference>
<dbReference type="RefSeq" id="WP_067971359.1">
    <property type="nucleotide sequence ID" value="NZ_CAJHKM010000003.1"/>
</dbReference>
<evidence type="ECO:0000313" key="1">
    <source>
        <dbReference type="EMBL" id="AMB93270.1"/>
    </source>
</evidence>
<protein>
    <submittedName>
        <fullName evidence="1">Uncharacterized protein</fullName>
    </submittedName>
</protein>
<reference evidence="1 2" key="1">
    <citation type="journal article" date="2016" name="Genome Announc.">
        <title>Complete Genome Sequences of Aerococcus christensenii CCUG 28831T, Aerococcus sanguinicola CCUG 43001T, Aerococcus urinae CCUG 36881T, Aerococcus urinaeequi CCUG 28094T, Aerococcus urinaehominis CCUG 42038 BT, and Aerococcus viridans CCUG 4311T.</title>
        <authorList>
            <person name="Carkaci D."/>
            <person name="Dargis R."/>
            <person name="Nielsen X.C."/>
            <person name="Skovgaard O."/>
            <person name="Fuursted K."/>
            <person name="Christensen J.J."/>
        </authorList>
    </citation>
    <scope>NUCLEOTIDE SEQUENCE [LARGE SCALE GENOMIC DNA]</scope>
    <source>
        <strain evidence="1 2">CCUG43001</strain>
    </source>
</reference>
<dbReference type="Proteomes" id="UP000069912">
    <property type="component" value="Chromosome"/>
</dbReference>
<gene>
    <name evidence="1" type="ORF">AWM72_00040</name>
</gene>
<proteinExistence type="predicted"/>
<dbReference type="GeneID" id="92902464"/>
<reference evidence="2" key="2">
    <citation type="submission" date="2016-01" db="EMBL/GenBank/DDBJ databases">
        <title>Six Aerococcus type strain genome sequencing and assembly using PacBio and Illumina Hiseq.</title>
        <authorList>
            <person name="Carkaci D."/>
            <person name="Dargis R."/>
            <person name="Nielsen X.C."/>
            <person name="Skovgaard O."/>
            <person name="Fuursted K."/>
            <person name="Christensen J.J."/>
        </authorList>
    </citation>
    <scope>NUCLEOTIDE SEQUENCE [LARGE SCALE GENOMIC DNA]</scope>
    <source>
        <strain evidence="2">CCUG43001</strain>
    </source>
</reference>
<dbReference type="AlphaFoldDB" id="A0A0X8F9W0"/>
<dbReference type="KEGG" id="asan:AWM72_00040"/>
<evidence type="ECO:0000313" key="2">
    <source>
        <dbReference type="Proteomes" id="UP000069912"/>
    </source>
</evidence>
<accession>A0A0X8F9W0</accession>
<name>A0A0X8F9W0_9LACT</name>